<dbReference type="OrthoDB" id="2721717at2"/>
<gene>
    <name evidence="3" type="ORF">SAMN06265219_10762</name>
</gene>
<dbReference type="Proteomes" id="UP000317557">
    <property type="component" value="Unassembled WGS sequence"/>
</dbReference>
<dbReference type="InterPro" id="IPR006121">
    <property type="entry name" value="HMA_dom"/>
</dbReference>
<dbReference type="Gene3D" id="3.30.70.100">
    <property type="match status" value="1"/>
</dbReference>
<keyword evidence="1" id="KW-0479">Metal-binding</keyword>
<dbReference type="GO" id="GO:0046872">
    <property type="term" value="F:metal ion binding"/>
    <property type="evidence" value="ECO:0007669"/>
    <property type="project" value="UniProtKB-KW"/>
</dbReference>
<evidence type="ECO:0000256" key="1">
    <source>
        <dbReference type="ARBA" id="ARBA00022723"/>
    </source>
</evidence>
<dbReference type="InterPro" id="IPR036163">
    <property type="entry name" value="HMA_dom_sf"/>
</dbReference>
<dbReference type="PROSITE" id="PS01047">
    <property type="entry name" value="HMA_1"/>
    <property type="match status" value="1"/>
</dbReference>
<name>A0A521D385_9BACT</name>
<dbReference type="CDD" id="cd00371">
    <property type="entry name" value="HMA"/>
    <property type="match status" value="1"/>
</dbReference>
<dbReference type="PRINTS" id="PR00942">
    <property type="entry name" value="CUATPASEI"/>
</dbReference>
<dbReference type="FunFam" id="3.30.70.100:FF:000001">
    <property type="entry name" value="ATPase copper transporting beta"/>
    <property type="match status" value="1"/>
</dbReference>
<dbReference type="InterPro" id="IPR017969">
    <property type="entry name" value="Heavy-metal-associated_CS"/>
</dbReference>
<keyword evidence="4" id="KW-1185">Reference proteome</keyword>
<dbReference type="SUPFAM" id="SSF55008">
    <property type="entry name" value="HMA, heavy metal-associated domain"/>
    <property type="match status" value="1"/>
</dbReference>
<evidence type="ECO:0000313" key="3">
    <source>
        <dbReference type="EMBL" id="SMO66112.1"/>
    </source>
</evidence>
<sequence length="75" mass="8187">MKTLTKTILRSDELNCPSCVNNIESNLNSMEGIEKATVKFNSGKIEVDHNPELVTEDDLLAAVQQSGYSATVSPF</sequence>
<organism evidence="3 4">
    <name type="scientific">Gracilimonas mengyeensis</name>
    <dbReference type="NCBI Taxonomy" id="1302730"/>
    <lineage>
        <taxon>Bacteria</taxon>
        <taxon>Pseudomonadati</taxon>
        <taxon>Balneolota</taxon>
        <taxon>Balneolia</taxon>
        <taxon>Balneolales</taxon>
        <taxon>Balneolaceae</taxon>
        <taxon>Gracilimonas</taxon>
    </lineage>
</organism>
<dbReference type="Pfam" id="PF00403">
    <property type="entry name" value="HMA"/>
    <property type="match status" value="1"/>
</dbReference>
<dbReference type="PROSITE" id="PS50846">
    <property type="entry name" value="HMA_2"/>
    <property type="match status" value="1"/>
</dbReference>
<feature type="domain" description="HMA" evidence="2">
    <location>
        <begin position="5"/>
        <end position="71"/>
    </location>
</feature>
<evidence type="ECO:0000313" key="4">
    <source>
        <dbReference type="Proteomes" id="UP000317557"/>
    </source>
</evidence>
<dbReference type="RefSeq" id="WP_142454310.1">
    <property type="nucleotide sequence ID" value="NZ_FXTP01000007.1"/>
</dbReference>
<proteinExistence type="predicted"/>
<dbReference type="AlphaFoldDB" id="A0A521D385"/>
<accession>A0A521D385</accession>
<evidence type="ECO:0000259" key="2">
    <source>
        <dbReference type="PROSITE" id="PS50846"/>
    </source>
</evidence>
<reference evidence="3 4" key="1">
    <citation type="submission" date="2017-05" db="EMBL/GenBank/DDBJ databases">
        <authorList>
            <person name="Varghese N."/>
            <person name="Submissions S."/>
        </authorList>
    </citation>
    <scope>NUCLEOTIDE SEQUENCE [LARGE SCALE GENOMIC DNA]</scope>
    <source>
        <strain evidence="3 4">DSM 21985</strain>
    </source>
</reference>
<dbReference type="EMBL" id="FXTP01000007">
    <property type="protein sequence ID" value="SMO66112.1"/>
    <property type="molecule type" value="Genomic_DNA"/>
</dbReference>
<protein>
    <submittedName>
        <fullName evidence="3">Copper chaperone CopZ</fullName>
    </submittedName>
</protein>